<evidence type="ECO:0000313" key="2">
    <source>
        <dbReference type="EMBL" id="TAX63371.1"/>
    </source>
</evidence>
<evidence type="ECO:0000256" key="1">
    <source>
        <dbReference type="SAM" id="MobiDB-lite"/>
    </source>
</evidence>
<feature type="region of interest" description="Disordered" evidence="1">
    <location>
        <begin position="61"/>
        <end position="90"/>
    </location>
</feature>
<sequence>MTDNDDEKRDLRILYDNFMSEAATNMLSMDEVGKELAAHSLVRAQAAAVRYFQRFGALVAPDAFPGTGTDGDERDRSAKPPNTPAAELSNLEQSLYDFLQDRYPEYRSHWSGFLNDGTILAAVP</sequence>
<dbReference type="RefSeq" id="WP_130656352.1">
    <property type="nucleotide sequence ID" value="NZ_SINW01000007.1"/>
</dbReference>
<reference evidence="2 3" key="1">
    <citation type="submission" date="2019-02" db="EMBL/GenBank/DDBJ databases">
        <title>The genomic architecture of introgression among sibling species of bacteria.</title>
        <authorList>
            <person name="Cavassim M.I.A."/>
            <person name="Moeskjaer S."/>
            <person name="Moslemi C."/>
            <person name="Fields B."/>
            <person name="Bachmann A."/>
            <person name="Vilhjalmsson B."/>
            <person name="Schierup M.H."/>
            <person name="Young J.P.W."/>
            <person name="Andersen S.U."/>
        </authorList>
    </citation>
    <scope>NUCLEOTIDE SEQUENCE [LARGE SCALE GENOMIC DNA]</scope>
    <source>
        <strain evidence="2 3">SM141A</strain>
    </source>
</reference>
<proteinExistence type="predicted"/>
<keyword evidence="3" id="KW-1185">Reference proteome</keyword>
<name>A0ABY1WWE5_9HYPH</name>
<comment type="caution">
    <text evidence="2">The sequence shown here is derived from an EMBL/GenBank/DDBJ whole genome shotgun (WGS) entry which is preliminary data.</text>
</comment>
<dbReference type="Proteomes" id="UP000291659">
    <property type="component" value="Unassembled WGS sequence"/>
</dbReference>
<organism evidence="2 3">
    <name type="scientific">Rhizobium ruizarguesonis</name>
    <dbReference type="NCBI Taxonomy" id="2081791"/>
    <lineage>
        <taxon>Bacteria</taxon>
        <taxon>Pseudomonadati</taxon>
        <taxon>Pseudomonadota</taxon>
        <taxon>Alphaproteobacteria</taxon>
        <taxon>Hyphomicrobiales</taxon>
        <taxon>Rhizobiaceae</taxon>
        <taxon>Rhizobium/Agrobacterium group</taxon>
        <taxon>Rhizobium</taxon>
    </lineage>
</organism>
<evidence type="ECO:0000313" key="3">
    <source>
        <dbReference type="Proteomes" id="UP000291659"/>
    </source>
</evidence>
<accession>A0ABY1WWE5</accession>
<gene>
    <name evidence="2" type="ORF">ELH98_38245</name>
</gene>
<dbReference type="EMBL" id="SIOX01000017">
    <property type="protein sequence ID" value="TAX63371.1"/>
    <property type="molecule type" value="Genomic_DNA"/>
</dbReference>
<protein>
    <submittedName>
        <fullName evidence="2">Uncharacterized protein</fullName>
    </submittedName>
</protein>